<dbReference type="EMBL" id="JACHHV010000008">
    <property type="protein sequence ID" value="MBB5887821.1"/>
    <property type="molecule type" value="Genomic_DNA"/>
</dbReference>
<name>A0A841C8E0_9LACT</name>
<feature type="transmembrane region" description="Helical" evidence="2">
    <location>
        <begin position="346"/>
        <end position="375"/>
    </location>
</feature>
<gene>
    <name evidence="3" type="ORF">HNQ37_000698</name>
</gene>
<feature type="transmembrane region" description="Helical" evidence="2">
    <location>
        <begin position="264"/>
        <end position="285"/>
    </location>
</feature>
<reference evidence="3 4" key="1">
    <citation type="submission" date="2020-08" db="EMBL/GenBank/DDBJ databases">
        <title>Genomic Encyclopedia of Type Strains, Phase IV (KMG-IV): sequencing the most valuable type-strain genomes for metagenomic binning, comparative biology and taxonomic classification.</title>
        <authorList>
            <person name="Goeker M."/>
        </authorList>
    </citation>
    <scope>NUCLEOTIDE SEQUENCE [LARGE SCALE GENOMIC DNA]</scope>
    <source>
        <strain evidence="3 4">DSM 14925</strain>
    </source>
</reference>
<keyword evidence="2" id="KW-0812">Transmembrane</keyword>
<protein>
    <submittedName>
        <fullName evidence="3">Uncharacterized protein</fullName>
    </submittedName>
</protein>
<feature type="region of interest" description="Disordered" evidence="1">
    <location>
        <begin position="1"/>
        <end position="48"/>
    </location>
</feature>
<feature type="transmembrane region" description="Helical" evidence="2">
    <location>
        <begin position="494"/>
        <end position="512"/>
    </location>
</feature>
<proteinExistence type="predicted"/>
<keyword evidence="4" id="KW-1185">Reference proteome</keyword>
<evidence type="ECO:0000256" key="1">
    <source>
        <dbReference type="SAM" id="MobiDB-lite"/>
    </source>
</evidence>
<feature type="transmembrane region" description="Helical" evidence="2">
    <location>
        <begin position="297"/>
        <end position="326"/>
    </location>
</feature>
<feature type="compositionally biased region" description="Polar residues" evidence="1">
    <location>
        <begin position="11"/>
        <end position="22"/>
    </location>
</feature>
<keyword evidence="2" id="KW-1133">Transmembrane helix</keyword>
<organism evidence="3 4">
    <name type="scientific">Lactovum miscens</name>
    <dbReference type="NCBI Taxonomy" id="190387"/>
    <lineage>
        <taxon>Bacteria</taxon>
        <taxon>Bacillati</taxon>
        <taxon>Bacillota</taxon>
        <taxon>Bacilli</taxon>
        <taxon>Lactobacillales</taxon>
        <taxon>Streptococcaceae</taxon>
        <taxon>Lactovum</taxon>
    </lineage>
</organism>
<comment type="caution">
    <text evidence="3">The sequence shown here is derived from an EMBL/GenBank/DDBJ whole genome shotgun (WGS) entry which is preliminary data.</text>
</comment>
<accession>A0A841C8E0</accession>
<feature type="transmembrane region" description="Helical" evidence="2">
    <location>
        <begin position="470"/>
        <end position="488"/>
    </location>
</feature>
<evidence type="ECO:0000313" key="3">
    <source>
        <dbReference type="EMBL" id="MBB5887821.1"/>
    </source>
</evidence>
<dbReference type="AlphaFoldDB" id="A0A841C8E0"/>
<sequence>MKEEEKKGPTYSRTTRRLNQVFESRLKRTNKTSNQDRNEEEVEASEFSQPNLKRNIAISHRTVPGFFKSHQNHLSENHLDPIQTDSEDNEQELKVSEGPHPLDQYIASSGEFSNSFETYLSSLKSDGDESDTQALKALKISDLEDDMVSLTNSDFLGLSSVSSNQEDIEGNYNEVDASESVSRSVFLIPNSVYYIQLLVVAFLGSLTFYSFPLIHRVATGAAVNNLYAAFAMNHSISPYIQLFGSAGPLYYLLNQVGNINGSTWILWLIEVLMVWLSAVSLFKIFDNLLDSKRLSSVISASVTFMLAGLSLGGAQPILFAMPFALYGFRVLNRYFMDDEAAKDEVILLYGAAGAIASLFFPIFLLLFVLGVLGLIGSNISRGNWGRGFYQLLCGLMGAVLVYAVVGYYTLTSQIFFPVIEQAVTLPFTHLNLSLNGLMNLGISLVIVLLSGLLSSWLLGFYYVSNGHHRIWSVFLLIAGFLSLVLISFQKEYSPANAFVILPFVVMFIGLTIDRKAYQEKIEEFSLVGSLSQYLKATSFFPIVALLLIVAFPFVNNTINADKINSEKVISSYIDRNTSIKDQVILVADNNSIDYLAQRVSTVTMPPSYYPVSYSQTYDINLASSKAKYVVVQNSKKLSDSVKSTLKTSYTEVNLKDTNFTVYKLK</sequence>
<feature type="transmembrane region" description="Helical" evidence="2">
    <location>
        <begin position="440"/>
        <end position="463"/>
    </location>
</feature>
<dbReference type="RefSeq" id="WP_183539327.1">
    <property type="nucleotide sequence ID" value="NZ_JACHHV010000008.1"/>
</dbReference>
<feature type="transmembrane region" description="Helical" evidence="2">
    <location>
        <begin position="193"/>
        <end position="214"/>
    </location>
</feature>
<feature type="transmembrane region" description="Helical" evidence="2">
    <location>
        <begin position="533"/>
        <end position="554"/>
    </location>
</feature>
<evidence type="ECO:0000256" key="2">
    <source>
        <dbReference type="SAM" id="Phobius"/>
    </source>
</evidence>
<dbReference type="Proteomes" id="UP000562464">
    <property type="component" value="Unassembled WGS sequence"/>
</dbReference>
<feature type="transmembrane region" description="Helical" evidence="2">
    <location>
        <begin position="226"/>
        <end position="244"/>
    </location>
</feature>
<evidence type="ECO:0000313" key="4">
    <source>
        <dbReference type="Proteomes" id="UP000562464"/>
    </source>
</evidence>
<feature type="transmembrane region" description="Helical" evidence="2">
    <location>
        <begin position="387"/>
        <end position="408"/>
    </location>
</feature>
<keyword evidence="2" id="KW-0472">Membrane</keyword>